<dbReference type="AlphaFoldDB" id="A0A7Y3RIH0"/>
<organism evidence="5 6">
    <name type="scientific">Parvularcula mediterranea</name>
    <dbReference type="NCBI Taxonomy" id="2732508"/>
    <lineage>
        <taxon>Bacteria</taxon>
        <taxon>Pseudomonadati</taxon>
        <taxon>Pseudomonadota</taxon>
        <taxon>Alphaproteobacteria</taxon>
        <taxon>Parvularculales</taxon>
        <taxon>Parvularculaceae</taxon>
        <taxon>Parvularcula</taxon>
    </lineage>
</organism>
<protein>
    <submittedName>
        <fullName evidence="5">Glycosyltransferase family 2 protein</fullName>
    </submittedName>
</protein>
<dbReference type="GO" id="GO:0016757">
    <property type="term" value="F:glycosyltransferase activity"/>
    <property type="evidence" value="ECO:0007669"/>
    <property type="project" value="UniProtKB-KW"/>
</dbReference>
<keyword evidence="2" id="KW-0328">Glycosyltransferase</keyword>
<dbReference type="CDD" id="cd04186">
    <property type="entry name" value="GT_2_like_c"/>
    <property type="match status" value="1"/>
</dbReference>
<evidence type="ECO:0000256" key="3">
    <source>
        <dbReference type="ARBA" id="ARBA00022679"/>
    </source>
</evidence>
<dbReference type="SUPFAM" id="SSF53448">
    <property type="entry name" value="Nucleotide-diphospho-sugar transferases"/>
    <property type="match status" value="1"/>
</dbReference>
<sequence length="328" mass="35848">MASVSVIIVNYNAGDRLLRCLAAVMAQTAPPLEVLLVDNGSEDGSFEKALEAFPTVRGLPMGKNLGFAAANNRASEEAKGDWLALLNPDAYPEPSWLEELLSATERWSEAQAFGSLQLNSEDLSIIDGAGDNLHALGVPYRGHLDWPASKAPAEGEVFAPCAAAALYAKAEFLQLGGFDERFFCYCEDVDLGARLRHRDGLSVQVPTAVVRHEGSAITGRQSAFTVFHGHRNRIWLTAKSLPPLLFWGLLPAQLLVHLLFICKFAPTPIGRDYRRAIAAGLKEIPRLRRERRGRPSLSSAAFAKLLVWSPIALMQRKAKIVGGPDNRR</sequence>
<feature type="domain" description="Glycosyltransferase 2-like" evidence="4">
    <location>
        <begin position="5"/>
        <end position="109"/>
    </location>
</feature>
<reference evidence="5 6" key="1">
    <citation type="submission" date="2020-05" db="EMBL/GenBank/DDBJ databases">
        <title>Parvularcula mediterraneae sp. nov., isolated from polypropylene straw from shallow seawater of the seashore of Laganas in Zakynthos island, Greece.</title>
        <authorList>
            <person name="Szabo I."/>
            <person name="Al-Omari J."/>
            <person name="Rado J."/>
            <person name="Szerdahelyi G.S."/>
        </authorList>
    </citation>
    <scope>NUCLEOTIDE SEQUENCE [LARGE SCALE GENOMIC DNA]</scope>
    <source>
        <strain evidence="5 6">ZS-1/3</strain>
    </source>
</reference>
<dbReference type="PANTHER" id="PTHR43179">
    <property type="entry name" value="RHAMNOSYLTRANSFERASE WBBL"/>
    <property type="match status" value="1"/>
</dbReference>
<dbReference type="EMBL" id="JABFCX010000001">
    <property type="protein sequence ID" value="NNU14704.1"/>
    <property type="molecule type" value="Genomic_DNA"/>
</dbReference>
<name>A0A7Y3RIH0_9PROT</name>
<evidence type="ECO:0000259" key="4">
    <source>
        <dbReference type="Pfam" id="PF00535"/>
    </source>
</evidence>
<evidence type="ECO:0000313" key="6">
    <source>
        <dbReference type="Proteomes" id="UP000536835"/>
    </source>
</evidence>
<evidence type="ECO:0000256" key="1">
    <source>
        <dbReference type="ARBA" id="ARBA00006739"/>
    </source>
</evidence>
<dbReference type="PANTHER" id="PTHR43179:SF12">
    <property type="entry name" value="GALACTOFURANOSYLTRANSFERASE GLFT2"/>
    <property type="match status" value="1"/>
</dbReference>
<gene>
    <name evidence="5" type="ORF">HK107_00015</name>
</gene>
<dbReference type="RefSeq" id="WP_173195549.1">
    <property type="nucleotide sequence ID" value="NZ_JABFCX010000001.1"/>
</dbReference>
<dbReference type="Proteomes" id="UP000536835">
    <property type="component" value="Unassembled WGS sequence"/>
</dbReference>
<dbReference type="Gene3D" id="3.90.550.10">
    <property type="entry name" value="Spore Coat Polysaccharide Biosynthesis Protein SpsA, Chain A"/>
    <property type="match status" value="1"/>
</dbReference>
<keyword evidence="3 5" id="KW-0808">Transferase</keyword>
<evidence type="ECO:0000313" key="5">
    <source>
        <dbReference type="EMBL" id="NNU14704.1"/>
    </source>
</evidence>
<dbReference type="InterPro" id="IPR001173">
    <property type="entry name" value="Glyco_trans_2-like"/>
</dbReference>
<dbReference type="Pfam" id="PF00535">
    <property type="entry name" value="Glycos_transf_2"/>
    <property type="match status" value="1"/>
</dbReference>
<keyword evidence="6" id="KW-1185">Reference proteome</keyword>
<dbReference type="InterPro" id="IPR029044">
    <property type="entry name" value="Nucleotide-diphossugar_trans"/>
</dbReference>
<evidence type="ECO:0000256" key="2">
    <source>
        <dbReference type="ARBA" id="ARBA00022676"/>
    </source>
</evidence>
<proteinExistence type="inferred from homology"/>
<comment type="similarity">
    <text evidence="1">Belongs to the glycosyltransferase 2 family.</text>
</comment>
<comment type="caution">
    <text evidence="5">The sequence shown here is derived from an EMBL/GenBank/DDBJ whole genome shotgun (WGS) entry which is preliminary data.</text>
</comment>
<accession>A0A7Y3RIH0</accession>